<feature type="domain" description="HNH nuclease" evidence="3">
    <location>
        <begin position="406"/>
        <end position="458"/>
    </location>
</feature>
<gene>
    <name evidence="4" type="ORF">UFOPK1842_00826</name>
</gene>
<dbReference type="InterPro" id="IPR003870">
    <property type="entry name" value="DUF222"/>
</dbReference>
<dbReference type="InterPro" id="IPR003615">
    <property type="entry name" value="HNH_nuc"/>
</dbReference>
<dbReference type="SMART" id="SM00507">
    <property type="entry name" value="HNHc"/>
    <property type="match status" value="1"/>
</dbReference>
<evidence type="ECO:0000256" key="2">
    <source>
        <dbReference type="SAM" id="MobiDB-lite"/>
    </source>
</evidence>
<dbReference type="GO" id="GO:0008270">
    <property type="term" value="F:zinc ion binding"/>
    <property type="evidence" value="ECO:0007669"/>
    <property type="project" value="InterPro"/>
</dbReference>
<feature type="region of interest" description="Disordered" evidence="2">
    <location>
        <begin position="257"/>
        <end position="287"/>
    </location>
</feature>
<dbReference type="Gene3D" id="1.10.30.50">
    <property type="match status" value="1"/>
</dbReference>
<comment type="similarity">
    <text evidence="1">Belongs to the Rv1128c/1148c/1588c/1702c/1945/3466 family.</text>
</comment>
<organism evidence="4">
    <name type="scientific">freshwater metagenome</name>
    <dbReference type="NCBI Taxonomy" id="449393"/>
    <lineage>
        <taxon>unclassified sequences</taxon>
        <taxon>metagenomes</taxon>
        <taxon>ecological metagenomes</taxon>
    </lineage>
</organism>
<sequence length="496" mass="54090">MQNKVDEKRVVGERIAELLHLPAGIAVVNELWEISPDSLDYAGRVDYLAALEKQSGWFNVWMQSAIIVVAGNEPSRSESMYSGVDDSEREEIATALRMSGATAQSRIDVARTLTQYLPGATAALAIGDISPAHANVIARESAQLIRQGVAPEVLKLIEDEAIAHAEFHTPAQVANKVRSCIAMFAPDQFESAAVEEKTTRKVSCYPNANGMATIVAFLPAPDAQTIMLAIDRLAHKTNGVAREKLRAFQQQNGYRMRANAGAAHQRTEQESGLNSNSGLNSSSGLNGLSESDKSARFNLTDFSADLMDPMDAHRADALTAIAALFLDTNEEQVMNHGRPVTVNLTIDLPTLLGLAENPGQLNGYGPIPAAVARELAADGKWRKFITDPTTGNLLDFGRESYLPPQVLRDFLLARDRTCRFPGCRRSGIKGEIDHAIPWEEGGETSPKNLGLLCKRHHQLKTHGGWKLESFEDGSCEWTSPLGKKRFVPARPMDEVA</sequence>
<dbReference type="Pfam" id="PF01844">
    <property type="entry name" value="HNH"/>
    <property type="match status" value="1"/>
</dbReference>
<feature type="compositionally biased region" description="Low complexity" evidence="2">
    <location>
        <begin position="271"/>
        <end position="287"/>
    </location>
</feature>
<dbReference type="EMBL" id="CAEZUQ010000102">
    <property type="protein sequence ID" value="CAB4612061.1"/>
    <property type="molecule type" value="Genomic_DNA"/>
</dbReference>
<dbReference type="AlphaFoldDB" id="A0A6J6HEE3"/>
<evidence type="ECO:0000259" key="3">
    <source>
        <dbReference type="SMART" id="SM00507"/>
    </source>
</evidence>
<dbReference type="Pfam" id="PF02720">
    <property type="entry name" value="DUF222"/>
    <property type="match status" value="2"/>
</dbReference>
<dbReference type="InterPro" id="IPR002711">
    <property type="entry name" value="HNH"/>
</dbReference>
<reference evidence="4" key="1">
    <citation type="submission" date="2020-05" db="EMBL/GenBank/DDBJ databases">
        <authorList>
            <person name="Chiriac C."/>
            <person name="Salcher M."/>
            <person name="Ghai R."/>
            <person name="Kavagutti S V."/>
        </authorList>
    </citation>
    <scope>NUCLEOTIDE SEQUENCE</scope>
</reference>
<evidence type="ECO:0000256" key="1">
    <source>
        <dbReference type="ARBA" id="ARBA00023450"/>
    </source>
</evidence>
<protein>
    <submittedName>
        <fullName evidence="4">Unannotated protein</fullName>
    </submittedName>
</protein>
<evidence type="ECO:0000313" key="4">
    <source>
        <dbReference type="EMBL" id="CAB4612061.1"/>
    </source>
</evidence>
<name>A0A6J6HEE3_9ZZZZ</name>
<dbReference type="CDD" id="cd00085">
    <property type="entry name" value="HNHc"/>
    <property type="match status" value="1"/>
</dbReference>
<dbReference type="GO" id="GO:0004519">
    <property type="term" value="F:endonuclease activity"/>
    <property type="evidence" value="ECO:0007669"/>
    <property type="project" value="InterPro"/>
</dbReference>
<accession>A0A6J6HEE3</accession>
<proteinExistence type="inferred from homology"/>
<dbReference type="GO" id="GO:0003676">
    <property type="term" value="F:nucleic acid binding"/>
    <property type="evidence" value="ECO:0007669"/>
    <property type="project" value="InterPro"/>
</dbReference>